<evidence type="ECO:0000313" key="3">
    <source>
        <dbReference type="Proteomes" id="UP000647133"/>
    </source>
</evidence>
<dbReference type="Proteomes" id="UP000647133">
    <property type="component" value="Unassembled WGS sequence"/>
</dbReference>
<accession>A0ABR9AN34</accession>
<feature type="domain" description="Pvc16 N-terminal" evidence="1">
    <location>
        <begin position="5"/>
        <end position="188"/>
    </location>
</feature>
<dbReference type="Pfam" id="PF14065">
    <property type="entry name" value="Pvc16_N"/>
    <property type="match status" value="1"/>
</dbReference>
<organism evidence="2 3">
    <name type="scientific">Echinicola arenosa</name>
    <dbReference type="NCBI Taxonomy" id="2774144"/>
    <lineage>
        <taxon>Bacteria</taxon>
        <taxon>Pseudomonadati</taxon>
        <taxon>Bacteroidota</taxon>
        <taxon>Cytophagia</taxon>
        <taxon>Cytophagales</taxon>
        <taxon>Cyclobacteriaceae</taxon>
        <taxon>Echinicola</taxon>
    </lineage>
</organism>
<sequence>MIFEVLKIIAGEVNQYFVELEMEDSEVILENVAMIDSQQENADALKNKLILSLINLNEEVTLKNFPNHVLEGTKVTYKNPIVNLNLFLVFCANRSVYKKSLSDLSRILEFFQSKKVFTQSNTNFDRDLDEMSGIKNFRFTVELFTPTFEELNYIWGTLGGRQLPSIFYRLNLVEINRDLSTSEDAVISQISRNYKNILK</sequence>
<name>A0ABR9AN34_9BACT</name>
<evidence type="ECO:0000313" key="2">
    <source>
        <dbReference type="EMBL" id="MBD8489273.1"/>
    </source>
</evidence>
<evidence type="ECO:0000259" key="1">
    <source>
        <dbReference type="Pfam" id="PF14065"/>
    </source>
</evidence>
<dbReference type="RefSeq" id="WP_192010155.1">
    <property type="nucleotide sequence ID" value="NZ_JACYTQ010000003.1"/>
</dbReference>
<proteinExistence type="predicted"/>
<reference evidence="2 3" key="1">
    <citation type="submission" date="2020-09" db="EMBL/GenBank/DDBJ databases">
        <title>Echinicola sp. CAU 1574 isolated from sand of Sido Beach.</title>
        <authorList>
            <person name="Kim W."/>
        </authorList>
    </citation>
    <scope>NUCLEOTIDE SEQUENCE [LARGE SCALE GENOMIC DNA]</scope>
    <source>
        <strain evidence="2 3">CAU 1574</strain>
    </source>
</reference>
<keyword evidence="3" id="KW-1185">Reference proteome</keyword>
<gene>
    <name evidence="2" type="ORF">IFO69_11000</name>
</gene>
<dbReference type="InterPro" id="IPR025351">
    <property type="entry name" value="Pvc16_N"/>
</dbReference>
<comment type="caution">
    <text evidence="2">The sequence shown here is derived from an EMBL/GenBank/DDBJ whole genome shotgun (WGS) entry which is preliminary data.</text>
</comment>
<protein>
    <submittedName>
        <fullName evidence="2">DUF4255 domain-containing protein</fullName>
    </submittedName>
</protein>
<dbReference type="EMBL" id="JACYTQ010000003">
    <property type="protein sequence ID" value="MBD8489273.1"/>
    <property type="molecule type" value="Genomic_DNA"/>
</dbReference>